<dbReference type="Proteomes" id="UP001157017">
    <property type="component" value="Unassembled WGS sequence"/>
</dbReference>
<evidence type="ECO:0000313" key="3">
    <source>
        <dbReference type="Proteomes" id="UP001157017"/>
    </source>
</evidence>
<sequence length="176" mass="18605">MVRLVFGMPRLVEQHGLRLLGRPEVQGAGGRRLAVLPRRPGRQGGVRVGVRLLHLGGEVRLHLAQAVDVDGDAELLHLGEHADERDLDVAQQGGRVVLLELGVEALGEVEHRAGAHHRLLVVGRAGVAGRLELERALRLLGRGGRVEPATGDVETQARGAGGAAPGRPGRRSAGRA</sequence>
<gene>
    <name evidence="2" type="ORF">GCM10025868_02940</name>
</gene>
<proteinExistence type="predicted"/>
<name>A0ABQ6JC74_9ACTN</name>
<evidence type="ECO:0000256" key="1">
    <source>
        <dbReference type="SAM" id="MobiDB-lite"/>
    </source>
</evidence>
<evidence type="ECO:0000313" key="2">
    <source>
        <dbReference type="EMBL" id="GMA85044.1"/>
    </source>
</evidence>
<reference evidence="3" key="1">
    <citation type="journal article" date="2019" name="Int. J. Syst. Evol. Microbiol.">
        <title>The Global Catalogue of Microorganisms (GCM) 10K type strain sequencing project: providing services to taxonomists for standard genome sequencing and annotation.</title>
        <authorList>
            <consortium name="The Broad Institute Genomics Platform"/>
            <consortium name="The Broad Institute Genome Sequencing Center for Infectious Disease"/>
            <person name="Wu L."/>
            <person name="Ma J."/>
        </authorList>
    </citation>
    <scope>NUCLEOTIDE SEQUENCE [LARGE SCALE GENOMIC DNA]</scope>
    <source>
        <strain evidence="3">NBRC 108730</strain>
    </source>
</reference>
<organism evidence="2 3">
    <name type="scientific">Angustibacter aerolatus</name>
    <dbReference type="NCBI Taxonomy" id="1162965"/>
    <lineage>
        <taxon>Bacteria</taxon>
        <taxon>Bacillati</taxon>
        <taxon>Actinomycetota</taxon>
        <taxon>Actinomycetes</taxon>
        <taxon>Kineosporiales</taxon>
        <taxon>Kineosporiaceae</taxon>
    </lineage>
</organism>
<dbReference type="EMBL" id="BSUZ01000001">
    <property type="protein sequence ID" value="GMA85044.1"/>
    <property type="molecule type" value="Genomic_DNA"/>
</dbReference>
<feature type="region of interest" description="Disordered" evidence="1">
    <location>
        <begin position="145"/>
        <end position="176"/>
    </location>
</feature>
<protein>
    <submittedName>
        <fullName evidence="2">Uncharacterized protein</fullName>
    </submittedName>
</protein>
<accession>A0ABQ6JC74</accession>
<keyword evidence="3" id="KW-1185">Reference proteome</keyword>
<comment type="caution">
    <text evidence="2">The sequence shown here is derived from an EMBL/GenBank/DDBJ whole genome shotgun (WGS) entry which is preliminary data.</text>
</comment>